<keyword evidence="1" id="KW-0812">Transmembrane</keyword>
<accession>A0A1H7AP92</accession>
<protein>
    <submittedName>
        <fullName evidence="2">Uncharacterized protein</fullName>
    </submittedName>
</protein>
<gene>
    <name evidence="2" type="ORF">SAMN05192553_1088</name>
</gene>
<feature type="transmembrane region" description="Helical" evidence="1">
    <location>
        <begin position="12"/>
        <end position="35"/>
    </location>
</feature>
<organism evidence="2 3">
    <name type="scientific">Cyclobacterium xiamenense</name>
    <dbReference type="NCBI Taxonomy" id="1297121"/>
    <lineage>
        <taxon>Bacteria</taxon>
        <taxon>Pseudomonadati</taxon>
        <taxon>Bacteroidota</taxon>
        <taxon>Cytophagia</taxon>
        <taxon>Cytophagales</taxon>
        <taxon>Cyclobacteriaceae</taxon>
        <taxon>Cyclobacterium</taxon>
    </lineage>
</organism>
<evidence type="ECO:0000256" key="1">
    <source>
        <dbReference type="SAM" id="Phobius"/>
    </source>
</evidence>
<keyword evidence="1" id="KW-1133">Transmembrane helix</keyword>
<evidence type="ECO:0000313" key="2">
    <source>
        <dbReference type="EMBL" id="SEJ67389.1"/>
    </source>
</evidence>
<dbReference type="AlphaFoldDB" id="A0A1H7AP92"/>
<keyword evidence="1" id="KW-0472">Membrane</keyword>
<keyword evidence="3" id="KW-1185">Reference proteome</keyword>
<name>A0A1H7AP92_9BACT</name>
<dbReference type="Proteomes" id="UP000199403">
    <property type="component" value="Unassembled WGS sequence"/>
</dbReference>
<dbReference type="EMBL" id="FNZH01000008">
    <property type="protein sequence ID" value="SEJ67389.1"/>
    <property type="molecule type" value="Genomic_DNA"/>
</dbReference>
<reference evidence="3" key="1">
    <citation type="submission" date="2016-10" db="EMBL/GenBank/DDBJ databases">
        <authorList>
            <person name="Varghese N."/>
            <person name="Submissions S."/>
        </authorList>
    </citation>
    <scope>NUCLEOTIDE SEQUENCE [LARGE SCALE GENOMIC DNA]</scope>
    <source>
        <strain evidence="3">IBRC-M 10761</strain>
    </source>
</reference>
<sequence>MDQIGWPIRERMLFSVFISWISMFGVFPAAFLQAFRVRPVLHLKRRYLPEPARPAQGISVRYRKITGRIAALPDVTGCIGLLSCRYVFHLRKRIPIHALDAGKSPDPVLRAPPEIEKLSSGPPFLTVHGLACNSYIYLTYSGLCIQF</sequence>
<proteinExistence type="predicted"/>
<evidence type="ECO:0000313" key="3">
    <source>
        <dbReference type="Proteomes" id="UP000199403"/>
    </source>
</evidence>